<dbReference type="Proteomes" id="UP001270362">
    <property type="component" value="Unassembled WGS sequence"/>
</dbReference>
<dbReference type="CDD" id="cd09917">
    <property type="entry name" value="F-box_SF"/>
    <property type="match status" value="1"/>
</dbReference>
<accession>A0AAE1C9N9</accession>
<feature type="domain" description="F-box" evidence="1">
    <location>
        <begin position="19"/>
        <end position="63"/>
    </location>
</feature>
<comment type="caution">
    <text evidence="2">The sequence shown here is derived from an EMBL/GenBank/DDBJ whole genome shotgun (WGS) entry which is preliminary data.</text>
</comment>
<name>A0AAE1C9N9_9PEZI</name>
<evidence type="ECO:0000259" key="1">
    <source>
        <dbReference type="PROSITE" id="PS50181"/>
    </source>
</evidence>
<protein>
    <recommendedName>
        <fullName evidence="1">F-box domain-containing protein</fullName>
    </recommendedName>
</protein>
<dbReference type="InterPro" id="IPR036047">
    <property type="entry name" value="F-box-like_dom_sf"/>
</dbReference>
<proteinExistence type="predicted"/>
<evidence type="ECO:0000313" key="2">
    <source>
        <dbReference type="EMBL" id="KAK3684283.1"/>
    </source>
</evidence>
<reference evidence="2" key="2">
    <citation type="submission" date="2023-06" db="EMBL/GenBank/DDBJ databases">
        <authorList>
            <consortium name="Lawrence Berkeley National Laboratory"/>
            <person name="Haridas S."/>
            <person name="Hensen N."/>
            <person name="Bonometti L."/>
            <person name="Westerberg I."/>
            <person name="Brannstrom I.O."/>
            <person name="Guillou S."/>
            <person name="Cros-Aarteil S."/>
            <person name="Calhoun S."/>
            <person name="Kuo A."/>
            <person name="Mondo S."/>
            <person name="Pangilinan J."/>
            <person name="Riley R."/>
            <person name="Labutti K."/>
            <person name="Andreopoulos B."/>
            <person name="Lipzen A."/>
            <person name="Chen C."/>
            <person name="Yanf M."/>
            <person name="Daum C."/>
            <person name="Ng V."/>
            <person name="Clum A."/>
            <person name="Steindorff A."/>
            <person name="Ohm R."/>
            <person name="Martin F."/>
            <person name="Silar P."/>
            <person name="Natvig D."/>
            <person name="Lalanne C."/>
            <person name="Gautier V."/>
            <person name="Ament-Velasquez S.L."/>
            <person name="Kruys A."/>
            <person name="Hutchinson M.I."/>
            <person name="Powell A.J."/>
            <person name="Barry K."/>
            <person name="Miller A.N."/>
            <person name="Grigoriev I.V."/>
            <person name="Debuchy R."/>
            <person name="Gladieux P."/>
            <person name="Thoren M.H."/>
            <person name="Johannesson H."/>
        </authorList>
    </citation>
    <scope>NUCLEOTIDE SEQUENCE</scope>
    <source>
        <strain evidence="2">CBS 314.62</strain>
    </source>
</reference>
<gene>
    <name evidence="2" type="ORF">B0T22DRAFT_273295</name>
</gene>
<keyword evidence="3" id="KW-1185">Reference proteome</keyword>
<dbReference type="PROSITE" id="PS50181">
    <property type="entry name" value="FBOX"/>
    <property type="match status" value="1"/>
</dbReference>
<dbReference type="InterPro" id="IPR001810">
    <property type="entry name" value="F-box_dom"/>
</dbReference>
<dbReference type="AlphaFoldDB" id="A0AAE1C9N9"/>
<dbReference type="EMBL" id="JAULSO010000004">
    <property type="protein sequence ID" value="KAK3684283.1"/>
    <property type="molecule type" value="Genomic_DNA"/>
</dbReference>
<evidence type="ECO:0000313" key="3">
    <source>
        <dbReference type="Proteomes" id="UP001270362"/>
    </source>
</evidence>
<organism evidence="2 3">
    <name type="scientific">Podospora appendiculata</name>
    <dbReference type="NCBI Taxonomy" id="314037"/>
    <lineage>
        <taxon>Eukaryota</taxon>
        <taxon>Fungi</taxon>
        <taxon>Dikarya</taxon>
        <taxon>Ascomycota</taxon>
        <taxon>Pezizomycotina</taxon>
        <taxon>Sordariomycetes</taxon>
        <taxon>Sordariomycetidae</taxon>
        <taxon>Sordariales</taxon>
        <taxon>Podosporaceae</taxon>
        <taxon>Podospora</taxon>
    </lineage>
</organism>
<sequence>MRTANMSCKVSTRTGVVPSVELQDLPIETVVDILSYLDVESLAATFRTNSWFCRLVRANWVHILLPIIKRDFSPIGPLFRVFDLCGGKPAMALQVVRDGAFLLEDPLVGSENYWDDFAQEKDRANEEEWRARLYAHDFLAVFKFCITVKQWEREFNRLRFFQQPQQSRVLEAHEFERFRHALYAWWTYARYFHGGVYPSSDGESEEAASFWLRLVDRWDARCNFMRQFSTSQLMEMLDMWTTIKAAVGRKVCPSASDLRLPEYNLTPAEAASIGWGESGESILIRDTMMKLTPDEILHLLVSRHRYTTKRSLVQFILLKNPGIERSVETFSSAWDMVMDDREGLLFEEKGDTALDPGNYFPASRVYPMAYGGVLDYATPEAEGVRAEFSQDGGRGLPYCVDDERFRYRNVTWRLPRGRLMPHPRPLEGRL</sequence>
<reference evidence="2" key="1">
    <citation type="journal article" date="2023" name="Mol. Phylogenet. Evol.">
        <title>Genome-scale phylogeny and comparative genomics of the fungal order Sordariales.</title>
        <authorList>
            <person name="Hensen N."/>
            <person name="Bonometti L."/>
            <person name="Westerberg I."/>
            <person name="Brannstrom I.O."/>
            <person name="Guillou S."/>
            <person name="Cros-Aarteil S."/>
            <person name="Calhoun S."/>
            <person name="Haridas S."/>
            <person name="Kuo A."/>
            <person name="Mondo S."/>
            <person name="Pangilinan J."/>
            <person name="Riley R."/>
            <person name="LaButti K."/>
            <person name="Andreopoulos B."/>
            <person name="Lipzen A."/>
            <person name="Chen C."/>
            <person name="Yan M."/>
            <person name="Daum C."/>
            <person name="Ng V."/>
            <person name="Clum A."/>
            <person name="Steindorff A."/>
            <person name="Ohm R.A."/>
            <person name="Martin F."/>
            <person name="Silar P."/>
            <person name="Natvig D.O."/>
            <person name="Lalanne C."/>
            <person name="Gautier V."/>
            <person name="Ament-Velasquez S.L."/>
            <person name="Kruys A."/>
            <person name="Hutchinson M.I."/>
            <person name="Powell A.J."/>
            <person name="Barry K."/>
            <person name="Miller A.N."/>
            <person name="Grigoriev I.V."/>
            <person name="Debuchy R."/>
            <person name="Gladieux P."/>
            <person name="Hiltunen Thoren M."/>
            <person name="Johannesson H."/>
        </authorList>
    </citation>
    <scope>NUCLEOTIDE SEQUENCE</scope>
    <source>
        <strain evidence="2">CBS 314.62</strain>
    </source>
</reference>
<dbReference type="SUPFAM" id="SSF81383">
    <property type="entry name" value="F-box domain"/>
    <property type="match status" value="1"/>
</dbReference>